<organism evidence="1 2">
    <name type="scientific">Periconia digitata</name>
    <dbReference type="NCBI Taxonomy" id="1303443"/>
    <lineage>
        <taxon>Eukaryota</taxon>
        <taxon>Fungi</taxon>
        <taxon>Dikarya</taxon>
        <taxon>Ascomycota</taxon>
        <taxon>Pezizomycotina</taxon>
        <taxon>Dothideomycetes</taxon>
        <taxon>Pleosporomycetidae</taxon>
        <taxon>Pleosporales</taxon>
        <taxon>Massarineae</taxon>
        <taxon>Periconiaceae</taxon>
        <taxon>Periconia</taxon>
    </lineage>
</organism>
<proteinExistence type="predicted"/>
<dbReference type="Proteomes" id="UP001152607">
    <property type="component" value="Unassembled WGS sequence"/>
</dbReference>
<accession>A0A9W4UNJ7</accession>
<reference evidence="1" key="1">
    <citation type="submission" date="2023-01" db="EMBL/GenBank/DDBJ databases">
        <authorList>
            <person name="Van Ghelder C."/>
            <person name="Rancurel C."/>
        </authorList>
    </citation>
    <scope>NUCLEOTIDE SEQUENCE</scope>
    <source>
        <strain evidence="1">CNCM I-4278</strain>
    </source>
</reference>
<protein>
    <submittedName>
        <fullName evidence="1">Uncharacterized protein</fullName>
    </submittedName>
</protein>
<sequence length="340" mass="39707">MFTRRSMSLFRTRTHLCFPHRHHVMSNAASLPISRMKERPVQLMGSTFQQVARFSNGFFGASGGRGGQNQQHEWFRKISNADAEFQSDPSTYEAACFHPDDDARQRDIRTELSLSLPCDELLAIFDRISERIQYMPLEAKILSEMREIVRDIREICLERMNTDAPFSHKTLQRLEYIILFVSIFYHNGDLSHWCLTSKDAESLWKLFRTLEHVSHIQRANYSLRMLRKSIPMEADRGITSATHYRIRSGLRSVHGFAFHLTCAVNENQLRQQQWFTDEDEILLLRLAGSLKRYAEANDTTLKDRMWISVDPSIWEGQNGSHHMLKKMISEKQLERKTILG</sequence>
<keyword evidence="2" id="KW-1185">Reference proteome</keyword>
<gene>
    <name evidence="1" type="ORF">PDIGIT_LOCUS11694</name>
</gene>
<evidence type="ECO:0000313" key="2">
    <source>
        <dbReference type="Proteomes" id="UP001152607"/>
    </source>
</evidence>
<dbReference type="EMBL" id="CAOQHR010000008">
    <property type="protein sequence ID" value="CAI6338564.1"/>
    <property type="molecule type" value="Genomic_DNA"/>
</dbReference>
<dbReference type="AlphaFoldDB" id="A0A9W4UNJ7"/>
<name>A0A9W4UNJ7_9PLEO</name>
<evidence type="ECO:0000313" key="1">
    <source>
        <dbReference type="EMBL" id="CAI6338564.1"/>
    </source>
</evidence>
<comment type="caution">
    <text evidence="1">The sequence shown here is derived from an EMBL/GenBank/DDBJ whole genome shotgun (WGS) entry which is preliminary data.</text>
</comment>